<dbReference type="AlphaFoldDB" id="A0A1S1N0U8"/>
<dbReference type="SUPFAM" id="SSF52540">
    <property type="entry name" value="P-loop containing nucleoside triphosphate hydrolases"/>
    <property type="match status" value="1"/>
</dbReference>
<dbReference type="InterPro" id="IPR027417">
    <property type="entry name" value="P-loop_NTPase"/>
</dbReference>
<comment type="caution">
    <text evidence="1">The sequence shown here is derived from an EMBL/GenBank/DDBJ whole genome shotgun (WGS) entry which is preliminary data.</text>
</comment>
<evidence type="ECO:0000313" key="1">
    <source>
        <dbReference type="EMBL" id="OHU93265.1"/>
    </source>
</evidence>
<name>A0A1S1N0U8_9GAMM</name>
<dbReference type="EMBL" id="MKJU01000001">
    <property type="protein sequence ID" value="OHU93265.1"/>
    <property type="molecule type" value="Genomic_DNA"/>
</dbReference>
<sequence length="1117" mass="128527">MLPKISKIKYIESNPNSFHWDLTGVSGLEFEIEINNFIKRELQEKIGPFGPIRMKVTSKTGDRGKDAVIIFTESFVLFGINFQVPRDKKFGTIHVEIKKRNRSSLSLDDFSSSITQSNADGSNPDYLLLITNTYLSPNSVFHAEKDLSAKKCQFKLVDKFSLAKSLIVREHPLSNSIKENLPEYELNISYCLLTEWQAEDLVFFNTDEREEQKKDIYLYIQFHNYSDRKRVIDINLQSDINWILSSSSSDDVVLDSSIKVHLSPKAVIAKKLKLTQKGLSALDEFRLLIKSDGLEKFVGISDEYASFSFDPPIFGVKHIEVKNELLSSLHCSSKSKLVHLYGGAGVGKSKILKEVERLSEGSHVNFMSFELRPKKESDIYKGICKKSAKEIKKELPFNISNFEKKLKLLCEESQEHLAIIIEDVHHASKEFIDFIKKYIESDFCYYTNLTLIVTGRDDNTFFNESYYSLISLIEDKEEGHFSSYKIYPWSDKDCEHFIRYTVNDIPEFSLRSIMKISGNTPFGAVQSMQYLLDLDIVEIVNRNTLGILNAEFFASRCSLPDEIKSLLNLRVENAVNFLEKNICHLLSAMSFIGMSISEGDALALFNEVGGFETLCELERRGFLVNEGGKVKFSHENFQIYFKEALEDKDIAYKAAVKVLSEESVYLKLSEFDIGLLKFLAQDFEASFSFFYKIWEEAKNIENISSIDLPSYYFDFFDALIMTSLELRKDIDVTRKLCLIETYLALHNKPLSIALSVTEKNLALLKENRDKNSEFCNYIIKVEQLKAHILLNMGYISSAQKIMLEISAISQLHEEIEKDTELMFDLYDRLQNVYHQFNHKELFIKYSELSKRVAMKVGDPKLKSLVISSRTKEYLFDDPKRYLEETKKATEWSVMNASSRHICHMKLNLLIAQLIYNEGKENLYLEAIASLKSLLKESILNGYAFSITRSQFAIAVAYTLLGLDKRENRRLALHFVNKALDTSIKFGNGFFYWQLHNLKALIELNQPDCNIGTVEQHFSTALFYLAKQGLCFLGALDSLSPNLSVISNIVRFYDLNYSDSRTYNFLKNLSYYNKGLHGKDEELRELLESVRKYQLIGRKKPLISPFIEPNTGYLLSIR</sequence>
<keyword evidence="2" id="KW-1185">Reference proteome</keyword>
<dbReference type="RefSeq" id="WP_070982774.1">
    <property type="nucleotide sequence ID" value="NZ_MKJU01000001.1"/>
</dbReference>
<evidence type="ECO:0000313" key="2">
    <source>
        <dbReference type="Proteomes" id="UP000179786"/>
    </source>
</evidence>
<dbReference type="Proteomes" id="UP000179786">
    <property type="component" value="Unassembled WGS sequence"/>
</dbReference>
<organism evidence="1 2">
    <name type="scientific">Pseudoalteromonas amylolytica</name>
    <dbReference type="NCBI Taxonomy" id="1859457"/>
    <lineage>
        <taxon>Bacteria</taxon>
        <taxon>Pseudomonadati</taxon>
        <taxon>Pseudomonadota</taxon>
        <taxon>Gammaproteobacteria</taxon>
        <taxon>Alteromonadales</taxon>
        <taxon>Pseudoalteromonadaceae</taxon>
        <taxon>Pseudoalteromonas</taxon>
    </lineage>
</organism>
<accession>A0A1S1N0U8</accession>
<dbReference type="Gene3D" id="3.40.50.300">
    <property type="entry name" value="P-loop containing nucleotide triphosphate hydrolases"/>
    <property type="match status" value="1"/>
</dbReference>
<gene>
    <name evidence="1" type="ORF">BET10_00010</name>
</gene>
<proteinExistence type="predicted"/>
<reference evidence="1 2" key="1">
    <citation type="submission" date="2016-09" db="EMBL/GenBank/DDBJ databases">
        <title>Pseudoalteromonas amylolytica sp. nov., isolated from the surface seawater.</title>
        <authorList>
            <person name="Wu Y.-H."/>
            <person name="Cheng H."/>
            <person name="Jin X.-B."/>
            <person name="Wang C.-S."/>
            <person name="Xu X.-W."/>
        </authorList>
    </citation>
    <scope>NUCLEOTIDE SEQUENCE [LARGE SCALE GENOMIC DNA]</scope>
    <source>
        <strain evidence="1 2">JW1</strain>
    </source>
</reference>
<protein>
    <submittedName>
        <fullName evidence="1">Uncharacterized protein</fullName>
    </submittedName>
</protein>